<dbReference type="GO" id="GO:0016740">
    <property type="term" value="F:transferase activity"/>
    <property type="evidence" value="ECO:0007669"/>
    <property type="project" value="UniProtKB-KW"/>
</dbReference>
<dbReference type="Gene3D" id="2.160.10.10">
    <property type="entry name" value="Hexapeptide repeat proteins"/>
    <property type="match status" value="1"/>
</dbReference>
<gene>
    <name evidence="1" type="ORF">CSP5_1290</name>
</gene>
<dbReference type="PANTHER" id="PTHR13061">
    <property type="entry name" value="DYNACTIN SUBUNIT P25"/>
    <property type="match status" value="1"/>
</dbReference>
<evidence type="ECO:0000313" key="1">
    <source>
        <dbReference type="EMBL" id="SIM69630.1"/>
    </source>
</evidence>
<dbReference type="RefSeq" id="WP_148689915.1">
    <property type="nucleotide sequence ID" value="NZ_LT671858.1"/>
</dbReference>
<organism evidence="1 2">
    <name type="scientific">Cuniculiplasma divulgatum</name>
    <dbReference type="NCBI Taxonomy" id="1673428"/>
    <lineage>
        <taxon>Archaea</taxon>
        <taxon>Methanobacteriati</taxon>
        <taxon>Thermoplasmatota</taxon>
        <taxon>Thermoplasmata</taxon>
        <taxon>Thermoplasmatales</taxon>
        <taxon>Cuniculiplasmataceae</taxon>
        <taxon>Cuniculiplasma</taxon>
    </lineage>
</organism>
<dbReference type="InterPro" id="IPR011004">
    <property type="entry name" value="Trimer_LpxA-like_sf"/>
</dbReference>
<dbReference type="CDD" id="cd04645">
    <property type="entry name" value="LbH_gamma_CA_like"/>
    <property type="match status" value="1"/>
</dbReference>
<dbReference type="SUPFAM" id="SSF51161">
    <property type="entry name" value="Trimeric LpxA-like enzymes"/>
    <property type="match status" value="1"/>
</dbReference>
<sequence>MTVYTFEGRIPNISPESYISPNATVIGDVTIKGEVWVGPGAVIRGDYGKIIIGNGTAVEDNVVIHARPGEVTTIGEHVTLGHSCVIHTATIEDYAVIGMHSTVTDFAKVGKWAVIAEHALVKTRQTIEPEKIAGGVPAKVIKDVSEDYKALWADYKYNYTSFCKRYKDGLKEKL</sequence>
<dbReference type="AlphaFoldDB" id="A0A1N5VA82"/>
<proteinExistence type="predicted"/>
<reference evidence="1 2" key="1">
    <citation type="submission" date="2016-04" db="EMBL/GenBank/DDBJ databases">
        <authorList>
            <person name="Evans L.H."/>
            <person name="Alamgir A."/>
            <person name="Owens N."/>
            <person name="Weber N.D."/>
            <person name="Virtaneva K."/>
            <person name="Barbian K."/>
            <person name="Babar A."/>
            <person name="Rosenke K."/>
        </authorList>
    </citation>
    <scope>NUCLEOTIDE SEQUENCE [LARGE SCALE GENOMIC DNA]</scope>
    <source>
        <strain evidence="2">S5(T) (JCM 30642 \VKM B-2941)</strain>
    </source>
</reference>
<accession>A0A1N5VA82</accession>
<dbReference type="GeneID" id="41588537"/>
<protein>
    <submittedName>
        <fullName evidence="1">Carbonic anhydrase/acetyltransferase</fullName>
    </submittedName>
</protein>
<dbReference type="EMBL" id="LT671858">
    <property type="protein sequence ID" value="SIM69630.1"/>
    <property type="molecule type" value="Genomic_DNA"/>
</dbReference>
<dbReference type="Proteomes" id="UP000195607">
    <property type="component" value="Chromosome I"/>
</dbReference>
<dbReference type="InterPro" id="IPR047324">
    <property type="entry name" value="LbH_gamma_CA-like"/>
</dbReference>
<evidence type="ECO:0000313" key="2">
    <source>
        <dbReference type="Proteomes" id="UP000195607"/>
    </source>
</evidence>
<keyword evidence="1" id="KW-0808">Transferase</keyword>
<dbReference type="InterPro" id="IPR050484">
    <property type="entry name" value="Transf_Hexapept/Carb_Anhydrase"/>
</dbReference>
<name>A0A1N5VA82_9ARCH</name>
<dbReference type="PANTHER" id="PTHR13061:SF29">
    <property type="entry name" value="GAMMA CARBONIC ANHYDRASE-LIKE 1, MITOCHONDRIAL-RELATED"/>
    <property type="match status" value="1"/>
</dbReference>